<gene>
    <name evidence="1" type="ORF">SAMN05216464_10666</name>
</gene>
<reference evidence="1 2" key="1">
    <citation type="submission" date="2016-10" db="EMBL/GenBank/DDBJ databases">
        <authorList>
            <person name="de Groot N.N."/>
        </authorList>
    </citation>
    <scope>NUCLEOTIDE SEQUENCE [LARGE SCALE GENOMIC DNA]</scope>
    <source>
        <strain evidence="1 2">47C3B</strain>
    </source>
</reference>
<dbReference type="RefSeq" id="WP_162842637.1">
    <property type="nucleotide sequence ID" value="NZ_FNAI01000006.1"/>
</dbReference>
<organism evidence="1 2">
    <name type="scientific">Mucilaginibacter pineti</name>
    <dbReference type="NCBI Taxonomy" id="1391627"/>
    <lineage>
        <taxon>Bacteria</taxon>
        <taxon>Pseudomonadati</taxon>
        <taxon>Bacteroidota</taxon>
        <taxon>Sphingobacteriia</taxon>
        <taxon>Sphingobacteriales</taxon>
        <taxon>Sphingobacteriaceae</taxon>
        <taxon>Mucilaginibacter</taxon>
    </lineage>
</organism>
<dbReference type="EMBL" id="FNAI01000006">
    <property type="protein sequence ID" value="SDE41877.1"/>
    <property type="molecule type" value="Genomic_DNA"/>
</dbReference>
<protein>
    <submittedName>
        <fullName evidence="1">Uncharacterized protein</fullName>
    </submittedName>
</protein>
<evidence type="ECO:0000313" key="1">
    <source>
        <dbReference type="EMBL" id="SDE41877.1"/>
    </source>
</evidence>
<evidence type="ECO:0000313" key="2">
    <source>
        <dbReference type="Proteomes" id="UP000199072"/>
    </source>
</evidence>
<sequence>MKDHSQEYGVLEVVGSDSRHIDLKIKDVRLKKAFRTLIQNTKAKDFQNHSKAINTA</sequence>
<dbReference type="AlphaFoldDB" id="A0A1G7CRE2"/>
<keyword evidence="2" id="KW-1185">Reference proteome</keyword>
<dbReference type="Proteomes" id="UP000199072">
    <property type="component" value="Unassembled WGS sequence"/>
</dbReference>
<name>A0A1G7CRE2_9SPHI</name>
<accession>A0A1G7CRE2</accession>
<proteinExistence type="predicted"/>